<name>A0AAW0FAX6_9APHY</name>
<sequence>MHSSQSKGKEPERGDATSNGHQHSHDHDHQHEHEEHKGHSHSIFSFGHSHAPGEGHGDSAEKVVEVLKGGGDRGSRITVIGLVSNVGLTAAKGAAGWYMNSAALLADAGHSLSDLVGDFVTLFCWKLSRSPPSERYPYGFGKFEVLGTTAVSLLLTGGALLFGLHSWGLLMEALQHTVAELPAGAIHDILLNVTEVGQHVPVIASEHAHAHEHALDPNAAWFAAISVIAKEWLYRATKKVADDERSPVLAANALHHRSDAYGSAVALVAILGTWFFPHLPLDPLGGLLVSFLIIQQGWGLTTSSFLQLTDAGVSSNIRKSLQKSLTPLLSTSSSTALSTYSFPYLLAVRDVRAMHAGASMYVDLVAEVPNTYTVEQTTILEEEIVRLLKQERKEVSEVRVKFRPVAHAS</sequence>
<dbReference type="PANTHER" id="PTHR43840:SF15">
    <property type="entry name" value="MITOCHONDRIAL METAL TRANSPORTER 1-RELATED"/>
    <property type="match status" value="1"/>
</dbReference>
<feature type="compositionally biased region" description="Basic and acidic residues" evidence="6">
    <location>
        <begin position="23"/>
        <end position="37"/>
    </location>
</feature>
<dbReference type="GO" id="GO:0030003">
    <property type="term" value="P:intracellular monoatomic cation homeostasis"/>
    <property type="evidence" value="ECO:0007669"/>
    <property type="project" value="UniProtKB-ARBA"/>
</dbReference>
<proteinExistence type="predicted"/>
<keyword evidence="2" id="KW-0813">Transport</keyword>
<evidence type="ECO:0000256" key="5">
    <source>
        <dbReference type="ARBA" id="ARBA00023136"/>
    </source>
</evidence>
<dbReference type="PANTHER" id="PTHR43840">
    <property type="entry name" value="MITOCHONDRIAL METAL TRANSPORTER 1-RELATED"/>
    <property type="match status" value="1"/>
</dbReference>
<keyword evidence="5 7" id="KW-0472">Membrane</keyword>
<dbReference type="Proteomes" id="UP001385951">
    <property type="component" value="Unassembled WGS sequence"/>
</dbReference>
<dbReference type="GO" id="GO:0008324">
    <property type="term" value="F:monoatomic cation transmembrane transporter activity"/>
    <property type="evidence" value="ECO:0007669"/>
    <property type="project" value="InterPro"/>
</dbReference>
<evidence type="ECO:0000259" key="8">
    <source>
        <dbReference type="Pfam" id="PF01545"/>
    </source>
</evidence>
<reference evidence="9 10" key="1">
    <citation type="submission" date="2022-09" db="EMBL/GenBank/DDBJ databases">
        <authorList>
            <person name="Palmer J.M."/>
        </authorList>
    </citation>
    <scope>NUCLEOTIDE SEQUENCE [LARGE SCALE GENOMIC DNA]</scope>
    <source>
        <strain evidence="9 10">DSM 7382</strain>
    </source>
</reference>
<organism evidence="9 10">
    <name type="scientific">Cerrena zonata</name>
    <dbReference type="NCBI Taxonomy" id="2478898"/>
    <lineage>
        <taxon>Eukaryota</taxon>
        <taxon>Fungi</taxon>
        <taxon>Dikarya</taxon>
        <taxon>Basidiomycota</taxon>
        <taxon>Agaricomycotina</taxon>
        <taxon>Agaricomycetes</taxon>
        <taxon>Polyporales</taxon>
        <taxon>Cerrenaceae</taxon>
        <taxon>Cerrena</taxon>
    </lineage>
</organism>
<dbReference type="InterPro" id="IPR050291">
    <property type="entry name" value="CDF_Transporter"/>
</dbReference>
<dbReference type="Gene3D" id="3.30.70.1350">
    <property type="entry name" value="Cation efflux protein, cytoplasmic domain"/>
    <property type="match status" value="1"/>
</dbReference>
<dbReference type="GO" id="GO:0098771">
    <property type="term" value="P:inorganic ion homeostasis"/>
    <property type="evidence" value="ECO:0007669"/>
    <property type="project" value="UniProtKB-ARBA"/>
</dbReference>
<dbReference type="AlphaFoldDB" id="A0AAW0FAX6"/>
<evidence type="ECO:0000256" key="7">
    <source>
        <dbReference type="SAM" id="Phobius"/>
    </source>
</evidence>
<evidence type="ECO:0000256" key="4">
    <source>
        <dbReference type="ARBA" id="ARBA00022989"/>
    </source>
</evidence>
<dbReference type="SUPFAM" id="SSF161111">
    <property type="entry name" value="Cation efflux protein transmembrane domain-like"/>
    <property type="match status" value="1"/>
</dbReference>
<dbReference type="InterPro" id="IPR002524">
    <property type="entry name" value="Cation_efflux"/>
</dbReference>
<dbReference type="Pfam" id="PF01545">
    <property type="entry name" value="Cation_efflux"/>
    <property type="match status" value="1"/>
</dbReference>
<evidence type="ECO:0000313" key="9">
    <source>
        <dbReference type="EMBL" id="KAK7675962.1"/>
    </source>
</evidence>
<dbReference type="GO" id="GO:0016020">
    <property type="term" value="C:membrane"/>
    <property type="evidence" value="ECO:0007669"/>
    <property type="project" value="UniProtKB-SubCell"/>
</dbReference>
<comment type="caution">
    <text evidence="9">The sequence shown here is derived from an EMBL/GenBank/DDBJ whole genome shotgun (WGS) entry which is preliminary data.</text>
</comment>
<dbReference type="EMBL" id="JASBNA010000147">
    <property type="protein sequence ID" value="KAK7675962.1"/>
    <property type="molecule type" value="Genomic_DNA"/>
</dbReference>
<dbReference type="SUPFAM" id="SSF160240">
    <property type="entry name" value="Cation efflux protein cytoplasmic domain-like"/>
    <property type="match status" value="1"/>
</dbReference>
<keyword evidence="3 7" id="KW-0812">Transmembrane</keyword>
<keyword evidence="10" id="KW-1185">Reference proteome</keyword>
<comment type="subcellular location">
    <subcellularLocation>
        <location evidence="1">Membrane</location>
        <topology evidence="1">Multi-pass membrane protein</topology>
    </subcellularLocation>
</comment>
<evidence type="ECO:0000256" key="6">
    <source>
        <dbReference type="SAM" id="MobiDB-lite"/>
    </source>
</evidence>
<gene>
    <name evidence="9" type="ORF">QCA50_021075</name>
</gene>
<feature type="region of interest" description="Disordered" evidence="6">
    <location>
        <begin position="1"/>
        <end position="58"/>
    </location>
</feature>
<keyword evidence="4 7" id="KW-1133">Transmembrane helix</keyword>
<dbReference type="Gene3D" id="1.20.1510.10">
    <property type="entry name" value="Cation efflux protein transmembrane domain"/>
    <property type="match status" value="1"/>
</dbReference>
<feature type="compositionally biased region" description="Low complexity" evidence="6">
    <location>
        <begin position="41"/>
        <end position="50"/>
    </location>
</feature>
<evidence type="ECO:0000313" key="10">
    <source>
        <dbReference type="Proteomes" id="UP001385951"/>
    </source>
</evidence>
<evidence type="ECO:0000256" key="1">
    <source>
        <dbReference type="ARBA" id="ARBA00004141"/>
    </source>
</evidence>
<accession>A0AAW0FAX6</accession>
<dbReference type="InterPro" id="IPR058533">
    <property type="entry name" value="Cation_efflux_TM"/>
</dbReference>
<protein>
    <recommendedName>
        <fullName evidence="8">Cation efflux protein transmembrane domain-containing protein</fullName>
    </recommendedName>
</protein>
<dbReference type="InterPro" id="IPR027469">
    <property type="entry name" value="Cation_efflux_TMD_sf"/>
</dbReference>
<dbReference type="NCBIfam" id="TIGR01297">
    <property type="entry name" value="CDF"/>
    <property type="match status" value="1"/>
</dbReference>
<feature type="transmembrane region" description="Helical" evidence="7">
    <location>
        <begin position="145"/>
        <end position="164"/>
    </location>
</feature>
<evidence type="ECO:0000256" key="3">
    <source>
        <dbReference type="ARBA" id="ARBA00022692"/>
    </source>
</evidence>
<evidence type="ECO:0000256" key="2">
    <source>
        <dbReference type="ARBA" id="ARBA00022448"/>
    </source>
</evidence>
<feature type="domain" description="Cation efflux protein transmembrane" evidence="8">
    <location>
        <begin position="79"/>
        <end position="308"/>
    </location>
</feature>
<dbReference type="InterPro" id="IPR036837">
    <property type="entry name" value="Cation_efflux_CTD_sf"/>
</dbReference>